<sequence>MSPPRKKTKEDKLMRPQPDGVIRLEVKEISNLSVDDDSKRSPEVIVKGVPCTLFVWRDTDDLCAQFYPWINQKTPWSIDVKTEYIIVHPDSTRNVSLEEENTIGKKNNHAIASLMNWEDIVSSEKGFVKDDNITIEVRVWISNMRGIKMLPHFDFTDPND</sequence>
<dbReference type="SUPFAM" id="SSF49599">
    <property type="entry name" value="TRAF domain-like"/>
    <property type="match status" value="1"/>
</dbReference>
<dbReference type="AlphaFoldDB" id="A0AAN5I9M9"/>
<dbReference type="InterPro" id="IPR008974">
    <property type="entry name" value="TRAF-like"/>
</dbReference>
<dbReference type="Gene3D" id="2.60.210.10">
    <property type="entry name" value="Apoptosis, Tumor Necrosis Factor Receptor Associated Protein 2, Chain A"/>
    <property type="match status" value="1"/>
</dbReference>
<dbReference type="PANTHER" id="PTHR47022">
    <property type="entry name" value="BTB AND MATH DOMAIN-CONTAINING PROTEIN 36-RELATED"/>
    <property type="match status" value="1"/>
</dbReference>
<dbReference type="Pfam" id="PF00917">
    <property type="entry name" value="MATH"/>
    <property type="match status" value="1"/>
</dbReference>
<evidence type="ECO:0000313" key="3">
    <source>
        <dbReference type="Proteomes" id="UP001328107"/>
    </source>
</evidence>
<proteinExistence type="predicted"/>
<accession>A0AAN5I9M9</accession>
<evidence type="ECO:0000313" key="2">
    <source>
        <dbReference type="EMBL" id="GMR55126.1"/>
    </source>
</evidence>
<organism evidence="2 3">
    <name type="scientific">Pristionchus mayeri</name>
    <dbReference type="NCBI Taxonomy" id="1317129"/>
    <lineage>
        <taxon>Eukaryota</taxon>
        <taxon>Metazoa</taxon>
        <taxon>Ecdysozoa</taxon>
        <taxon>Nematoda</taxon>
        <taxon>Chromadorea</taxon>
        <taxon>Rhabditida</taxon>
        <taxon>Rhabditina</taxon>
        <taxon>Diplogasteromorpha</taxon>
        <taxon>Diplogasteroidea</taxon>
        <taxon>Neodiplogasteridae</taxon>
        <taxon>Pristionchus</taxon>
    </lineage>
</organism>
<feature type="non-terminal residue" evidence="2">
    <location>
        <position position="160"/>
    </location>
</feature>
<keyword evidence="3" id="KW-1185">Reference proteome</keyword>
<dbReference type="EMBL" id="BTRK01000005">
    <property type="protein sequence ID" value="GMR55126.1"/>
    <property type="molecule type" value="Genomic_DNA"/>
</dbReference>
<protein>
    <recommendedName>
        <fullName evidence="1">MATH domain-containing protein</fullName>
    </recommendedName>
</protein>
<dbReference type="Proteomes" id="UP001328107">
    <property type="component" value="Unassembled WGS sequence"/>
</dbReference>
<reference evidence="3" key="1">
    <citation type="submission" date="2022-10" db="EMBL/GenBank/DDBJ databases">
        <title>Genome assembly of Pristionchus species.</title>
        <authorList>
            <person name="Yoshida K."/>
            <person name="Sommer R.J."/>
        </authorList>
    </citation>
    <scope>NUCLEOTIDE SEQUENCE [LARGE SCALE GENOMIC DNA]</scope>
    <source>
        <strain evidence="3">RS5460</strain>
    </source>
</reference>
<feature type="domain" description="MATH" evidence="1">
    <location>
        <begin position="26"/>
        <end position="141"/>
    </location>
</feature>
<dbReference type="PANTHER" id="PTHR47022:SF1">
    <property type="entry name" value="BTB AND MATH DOMAIN-CONTAINING PROTEIN 36-RELATED"/>
    <property type="match status" value="1"/>
</dbReference>
<comment type="caution">
    <text evidence="2">The sequence shown here is derived from an EMBL/GenBank/DDBJ whole genome shotgun (WGS) entry which is preliminary data.</text>
</comment>
<gene>
    <name evidence="2" type="ORF">PMAYCL1PPCAC_25321</name>
</gene>
<name>A0AAN5I9M9_9BILA</name>
<dbReference type="InterPro" id="IPR002083">
    <property type="entry name" value="MATH/TRAF_dom"/>
</dbReference>
<evidence type="ECO:0000259" key="1">
    <source>
        <dbReference type="Pfam" id="PF00917"/>
    </source>
</evidence>